<sequence>MDKLLLSWLQLLGFVLELAGLICSTDWLRRRAGSLAGLVGKIVYVPAFAFIGGFGNAWIYRTFGAGRLGYLVPDYLPWVGGAMLGVIIAGMILVAPGDGTAGALLAYLAARIVIAVPGATLMLWILQSLFDCSSWPAWIRIGTYDCSPLDWLRFRVLYLGGLMAICGLAWLLAALLGGAPAGASQGGEATADGVSRSAVVAVGLIAVGMLLSSALGPMLDIIGAGP</sequence>
<keyword evidence="1" id="KW-0812">Transmembrane</keyword>
<dbReference type="EMBL" id="QMEY01000008">
    <property type="protein sequence ID" value="RBQ18178.1"/>
    <property type="molecule type" value="Genomic_DNA"/>
</dbReference>
<feature type="transmembrane region" description="Helical" evidence="1">
    <location>
        <begin position="43"/>
        <end position="63"/>
    </location>
</feature>
<accession>A0A366LW56</accession>
<feature type="transmembrane region" description="Helical" evidence="1">
    <location>
        <begin position="156"/>
        <end position="178"/>
    </location>
</feature>
<dbReference type="RefSeq" id="WP_113982256.1">
    <property type="nucleotide sequence ID" value="NZ_QMEY01000008.1"/>
</dbReference>
<comment type="caution">
    <text evidence="2">The sequence shown here is derived from an EMBL/GenBank/DDBJ whole genome shotgun (WGS) entry which is preliminary data.</text>
</comment>
<proteinExistence type="predicted"/>
<evidence type="ECO:0000313" key="2">
    <source>
        <dbReference type="EMBL" id="RBQ18178.1"/>
    </source>
</evidence>
<evidence type="ECO:0000313" key="3">
    <source>
        <dbReference type="Proteomes" id="UP000253303"/>
    </source>
</evidence>
<dbReference type="Proteomes" id="UP000253303">
    <property type="component" value="Unassembled WGS sequence"/>
</dbReference>
<gene>
    <name evidence="2" type="ORF">DP939_19955</name>
</gene>
<keyword evidence="1" id="KW-1133">Transmembrane helix</keyword>
<keyword evidence="3" id="KW-1185">Reference proteome</keyword>
<feature type="transmembrane region" description="Helical" evidence="1">
    <location>
        <begin position="198"/>
        <end position="219"/>
    </location>
</feature>
<dbReference type="AlphaFoldDB" id="A0A366LW56"/>
<keyword evidence="1" id="KW-0472">Membrane</keyword>
<feature type="transmembrane region" description="Helical" evidence="1">
    <location>
        <begin position="101"/>
        <end position="126"/>
    </location>
</feature>
<protein>
    <submittedName>
        <fullName evidence="2">Uncharacterized protein</fullName>
    </submittedName>
</protein>
<evidence type="ECO:0000256" key="1">
    <source>
        <dbReference type="SAM" id="Phobius"/>
    </source>
</evidence>
<organism evidence="2 3">
    <name type="scientific">Spongiactinospora rosea</name>
    <dbReference type="NCBI Taxonomy" id="2248750"/>
    <lineage>
        <taxon>Bacteria</taxon>
        <taxon>Bacillati</taxon>
        <taxon>Actinomycetota</taxon>
        <taxon>Actinomycetes</taxon>
        <taxon>Streptosporangiales</taxon>
        <taxon>Streptosporangiaceae</taxon>
        <taxon>Spongiactinospora</taxon>
    </lineage>
</organism>
<feature type="transmembrane region" description="Helical" evidence="1">
    <location>
        <begin position="75"/>
        <end position="95"/>
    </location>
</feature>
<reference evidence="2 3" key="1">
    <citation type="submission" date="2018-06" db="EMBL/GenBank/DDBJ databases">
        <title>Sphaerisporangium craniellae sp. nov., isolated from a marine sponge in the South China Sea.</title>
        <authorList>
            <person name="Li L."/>
        </authorList>
    </citation>
    <scope>NUCLEOTIDE SEQUENCE [LARGE SCALE GENOMIC DNA]</scope>
    <source>
        <strain evidence="2 3">LHW63015</strain>
    </source>
</reference>
<name>A0A366LW56_9ACTN</name>